<dbReference type="Proteomes" id="UP001169760">
    <property type="component" value="Unassembled WGS sequence"/>
</dbReference>
<organism evidence="3 4">
    <name type="scientific">Saccharophagus degradans</name>
    <dbReference type="NCBI Taxonomy" id="86304"/>
    <lineage>
        <taxon>Bacteria</taxon>
        <taxon>Pseudomonadati</taxon>
        <taxon>Pseudomonadota</taxon>
        <taxon>Gammaproteobacteria</taxon>
        <taxon>Cellvibrionales</taxon>
        <taxon>Cellvibrionaceae</taxon>
        <taxon>Saccharophagus</taxon>
    </lineage>
</organism>
<name>A0AAW7X3B5_9GAMM</name>
<reference evidence="3" key="1">
    <citation type="submission" date="2023-07" db="EMBL/GenBank/DDBJ databases">
        <title>Genome content predicts the carbon catabolic preferences of heterotrophic bacteria.</title>
        <authorList>
            <person name="Gralka M."/>
        </authorList>
    </citation>
    <scope>NUCLEOTIDE SEQUENCE</scope>
    <source>
        <strain evidence="3">I3M17_2</strain>
    </source>
</reference>
<evidence type="ECO:0000256" key="1">
    <source>
        <dbReference type="SAM" id="MobiDB-lite"/>
    </source>
</evidence>
<dbReference type="PROSITE" id="PS51257">
    <property type="entry name" value="PROKAR_LIPOPROTEIN"/>
    <property type="match status" value="1"/>
</dbReference>
<gene>
    <name evidence="3" type="ORF">Q4521_07280</name>
</gene>
<feature type="signal peptide" evidence="2">
    <location>
        <begin position="1"/>
        <end position="25"/>
    </location>
</feature>
<proteinExistence type="predicted"/>
<dbReference type="EMBL" id="JAUOPB010000004">
    <property type="protein sequence ID" value="MDO6422271.1"/>
    <property type="molecule type" value="Genomic_DNA"/>
</dbReference>
<evidence type="ECO:0000256" key="2">
    <source>
        <dbReference type="SAM" id="SignalP"/>
    </source>
</evidence>
<evidence type="ECO:0000313" key="4">
    <source>
        <dbReference type="Proteomes" id="UP001169760"/>
    </source>
</evidence>
<dbReference type="AlphaFoldDB" id="A0AAW7X3B5"/>
<dbReference type="RefSeq" id="WP_303492175.1">
    <property type="nucleotide sequence ID" value="NZ_JAUOPB010000004.1"/>
</dbReference>
<feature type="compositionally biased region" description="Low complexity" evidence="1">
    <location>
        <begin position="40"/>
        <end position="50"/>
    </location>
</feature>
<accession>A0AAW7X3B5</accession>
<sequence>MRFSSALVVLSLCFGGMWLTACSGAAHKNTASHPAATTPAQSSALTSQTHSSLQTTQATTQLGQFNTAKDLYLAQFDSKTDVDDIHSIAGVATVLSDKRFAKVRYHAVAGAYGVQGGLYVPANELFDAAFGKNWSDAHANFNQALSEVSQLVSDTLLKGGDIWIAEAGQSDFSAALIKNIKKRLPNINTNKRIHIVQHSTWNEENAAPAKLRYVKQYSDYHKIADGNATDNGTPGLRTEQPVNLKKVIKQNSLKVLWSTALDIANQYNGKDERYHNGAIAKGGLDFSDVVETCWIFGFNHLENVDDFFNEFAQ</sequence>
<evidence type="ECO:0000313" key="3">
    <source>
        <dbReference type="EMBL" id="MDO6422271.1"/>
    </source>
</evidence>
<feature type="region of interest" description="Disordered" evidence="1">
    <location>
        <begin position="30"/>
        <end position="50"/>
    </location>
</feature>
<protein>
    <submittedName>
        <fullName evidence="3">Uncharacterized protein</fullName>
    </submittedName>
</protein>
<feature type="chain" id="PRO_5043577758" evidence="2">
    <location>
        <begin position="26"/>
        <end position="313"/>
    </location>
</feature>
<comment type="caution">
    <text evidence="3">The sequence shown here is derived from an EMBL/GenBank/DDBJ whole genome shotgun (WGS) entry which is preliminary data.</text>
</comment>
<keyword evidence="2" id="KW-0732">Signal</keyword>